<dbReference type="Proteomes" id="UP000319462">
    <property type="component" value="Chromosome 2"/>
</dbReference>
<accession>A0A3P3YWT7</accession>
<evidence type="ECO:0000313" key="2">
    <source>
        <dbReference type="Proteomes" id="UP000319462"/>
    </source>
</evidence>
<dbReference type="AlphaFoldDB" id="A0A3P3YWT7"/>
<dbReference type="EMBL" id="LS997601">
    <property type="protein sequence ID" value="SYZ62435.1"/>
    <property type="molecule type" value="Genomic_DNA"/>
</dbReference>
<reference evidence="1 2" key="1">
    <citation type="submission" date="2018-09" db="EMBL/GenBank/DDBJ databases">
        <authorList>
            <person name="Peiro R."/>
            <person name="Begona"/>
            <person name="Cbmso G."/>
            <person name="Lopez M."/>
            <person name="Gonzalez S."/>
        </authorList>
    </citation>
    <scope>NUCLEOTIDE SEQUENCE [LARGE SCALE GENOMIC DNA]</scope>
</reference>
<protein>
    <submittedName>
        <fullName evidence="1">Hypothetical_protein</fullName>
    </submittedName>
</protein>
<name>A0A3P3YWT7_LEIBR</name>
<organism evidence="1 2">
    <name type="scientific">Leishmania braziliensis MHOM/BR/75/M2904</name>
    <dbReference type="NCBI Taxonomy" id="420245"/>
    <lineage>
        <taxon>Eukaryota</taxon>
        <taxon>Discoba</taxon>
        <taxon>Euglenozoa</taxon>
        <taxon>Kinetoplastea</taxon>
        <taxon>Metakinetoplastina</taxon>
        <taxon>Trypanosomatida</taxon>
        <taxon>Trypanosomatidae</taxon>
        <taxon>Leishmaniinae</taxon>
        <taxon>Leishmania</taxon>
        <taxon>Leishmania braziliensis species complex</taxon>
    </lineage>
</organism>
<evidence type="ECO:0000313" key="1">
    <source>
        <dbReference type="EMBL" id="SYZ62435.1"/>
    </source>
</evidence>
<gene>
    <name evidence="1" type="ORF">LBRM2904_02.0550</name>
</gene>
<sequence>MLKRHFEWANPIHSSFYYCTAVDVNGAGCTYANDSEKAVQDHIRERHPGSGATPRRFGMSPLHGGMATIGPSCSITAVVAAVCTMPGLTNINTTLLRAFRGSTADTAREVIGALGLQLPTSPGWALEKLTAQDDTIGRAFAATARQDVYCSWCGVTEEGQPEPQIATVTYEAPAGGLPGTTATAISEAFGHVSANCLTTARPAAPKAPLYPHCRPFSSEKPWRSQSYRQLETRKRLVCRNGRGR</sequence>
<proteinExistence type="predicted"/>